<dbReference type="AlphaFoldDB" id="A0A830F6X1"/>
<keyword evidence="1" id="KW-0547">Nucleotide-binding</keyword>
<dbReference type="EMBL" id="BMPG01000004">
    <property type="protein sequence ID" value="GGL69163.1"/>
    <property type="molecule type" value="Genomic_DNA"/>
</dbReference>
<evidence type="ECO:0000313" key="6">
    <source>
        <dbReference type="EMBL" id="GGL69163.1"/>
    </source>
</evidence>
<dbReference type="InterPro" id="IPR013283">
    <property type="entry name" value="RLI1"/>
</dbReference>
<dbReference type="RefSeq" id="WP_188980168.1">
    <property type="nucleotide sequence ID" value="NZ_BMPG01000004.1"/>
</dbReference>
<reference evidence="6" key="2">
    <citation type="submission" date="2020-09" db="EMBL/GenBank/DDBJ databases">
        <authorList>
            <person name="Sun Q."/>
            <person name="Ohkuma M."/>
        </authorList>
    </citation>
    <scope>NUCLEOTIDE SEQUENCE</scope>
    <source>
        <strain evidence="6">JCM 19596</strain>
    </source>
</reference>
<dbReference type="FunFam" id="3.40.50.300:FF:000152">
    <property type="entry name" value="ATP-binding cassette, sub-family E, member 1"/>
    <property type="match status" value="1"/>
</dbReference>
<dbReference type="InterPro" id="IPR003439">
    <property type="entry name" value="ABC_transporter-like_ATP-bd"/>
</dbReference>
<dbReference type="FunFam" id="3.40.50.300:FF:001546">
    <property type="entry name" value="RNase L inhibitor homolog"/>
    <property type="match status" value="1"/>
</dbReference>
<dbReference type="OrthoDB" id="30658at2157"/>
<dbReference type="PANTHER" id="PTHR19248">
    <property type="entry name" value="ATP-BINDING TRANSPORT PROTEIN-RELATED"/>
    <property type="match status" value="1"/>
</dbReference>
<reference evidence="6" key="1">
    <citation type="journal article" date="2014" name="Int. J. Syst. Evol. Microbiol.">
        <title>Complete genome sequence of Corynebacterium casei LMG S-19264T (=DSM 44701T), isolated from a smear-ripened cheese.</title>
        <authorList>
            <consortium name="US DOE Joint Genome Institute (JGI-PGF)"/>
            <person name="Walter F."/>
            <person name="Albersmeier A."/>
            <person name="Kalinowski J."/>
            <person name="Ruckert C."/>
        </authorList>
    </citation>
    <scope>NUCLEOTIDE SEQUENCE</scope>
    <source>
        <strain evidence="6">JCM 19596</strain>
    </source>
</reference>
<evidence type="ECO:0000259" key="5">
    <source>
        <dbReference type="PROSITE" id="PS51379"/>
    </source>
</evidence>
<keyword evidence="7" id="KW-1185">Reference proteome</keyword>
<feature type="domain" description="ABC transporter" evidence="4">
    <location>
        <begin position="81"/>
        <end position="330"/>
    </location>
</feature>
<feature type="region of interest" description="Disordered" evidence="3">
    <location>
        <begin position="594"/>
        <end position="622"/>
    </location>
</feature>
<dbReference type="InterPro" id="IPR027417">
    <property type="entry name" value="P-loop_NTPase"/>
</dbReference>
<dbReference type="InterPro" id="IPR017871">
    <property type="entry name" value="ABC_transporter-like_CS"/>
</dbReference>
<organism evidence="6 7">
    <name type="scientific">Halocalculus aciditolerans</name>
    <dbReference type="NCBI Taxonomy" id="1383812"/>
    <lineage>
        <taxon>Archaea</taxon>
        <taxon>Methanobacteriati</taxon>
        <taxon>Methanobacteriota</taxon>
        <taxon>Stenosarchaea group</taxon>
        <taxon>Halobacteria</taxon>
        <taxon>Halobacteriales</taxon>
        <taxon>Halobacteriaceae</taxon>
        <taxon>Halocalculus</taxon>
    </lineage>
</organism>
<dbReference type="SUPFAM" id="SSF54862">
    <property type="entry name" value="4Fe-4S ferredoxins"/>
    <property type="match status" value="1"/>
</dbReference>
<gene>
    <name evidence="6" type="ORF">GCM10009039_28890</name>
</gene>
<protein>
    <submittedName>
        <fullName evidence="6">Ribosome biogenesis/translation initiation ATPase RLI</fullName>
    </submittedName>
</protein>
<comment type="caution">
    <text evidence="6">The sequence shown here is derived from an EMBL/GenBank/DDBJ whole genome shotgun (WGS) entry which is preliminary data.</text>
</comment>
<dbReference type="InterPro" id="IPR003593">
    <property type="entry name" value="AAA+_ATPase"/>
</dbReference>
<dbReference type="Pfam" id="PF00005">
    <property type="entry name" value="ABC_tran"/>
    <property type="match status" value="2"/>
</dbReference>
<proteinExistence type="predicted"/>
<dbReference type="PRINTS" id="PR01868">
    <property type="entry name" value="ABCEFAMILY"/>
</dbReference>
<keyword evidence="2" id="KW-0067">ATP-binding</keyword>
<dbReference type="Gene3D" id="3.40.50.300">
    <property type="entry name" value="P-loop containing nucleotide triphosphate hydrolases"/>
    <property type="match status" value="2"/>
</dbReference>
<dbReference type="GO" id="GO:0016887">
    <property type="term" value="F:ATP hydrolysis activity"/>
    <property type="evidence" value="ECO:0007669"/>
    <property type="project" value="InterPro"/>
</dbReference>
<dbReference type="InterPro" id="IPR007209">
    <property type="entry name" value="RNaseL-inhib-like_metal-bd_dom"/>
</dbReference>
<feature type="compositionally biased region" description="Basic and acidic residues" evidence="3">
    <location>
        <begin position="606"/>
        <end position="622"/>
    </location>
</feature>
<dbReference type="Pfam" id="PF04068">
    <property type="entry name" value="Fer4_RLI"/>
    <property type="match status" value="1"/>
</dbReference>
<dbReference type="Proteomes" id="UP000607197">
    <property type="component" value="Unassembled WGS sequence"/>
</dbReference>
<dbReference type="InterPro" id="IPR034348">
    <property type="entry name" value="RLI_dom_1"/>
</dbReference>
<accession>A0A830F6X1</accession>
<dbReference type="InterPro" id="IPR017896">
    <property type="entry name" value="4Fe4S_Fe-S-bd"/>
</dbReference>
<evidence type="ECO:0000256" key="1">
    <source>
        <dbReference type="ARBA" id="ARBA00022741"/>
    </source>
</evidence>
<feature type="domain" description="ABC transporter" evidence="4">
    <location>
        <begin position="358"/>
        <end position="586"/>
    </location>
</feature>
<evidence type="ECO:0000256" key="2">
    <source>
        <dbReference type="ARBA" id="ARBA00022840"/>
    </source>
</evidence>
<dbReference type="NCBIfam" id="NF009945">
    <property type="entry name" value="PRK13409.1"/>
    <property type="match status" value="1"/>
</dbReference>
<dbReference type="PROSITE" id="PS00211">
    <property type="entry name" value="ABC_TRANSPORTER_1"/>
    <property type="match status" value="2"/>
</dbReference>
<dbReference type="PROSITE" id="PS50893">
    <property type="entry name" value="ABC_TRANSPORTER_2"/>
    <property type="match status" value="2"/>
</dbReference>
<name>A0A830F6X1_9EURY</name>
<sequence>MAGDSIAVVDLDRCSPDRCNYECANYCPPNRTGKECIQTRGEIYDEDEPFEGGPDQVQISEEICLGETCGICVEKCPFDAIEIINLPEELDESPTHRYGENAFSLYGLPIPESGKVTGLLGPNGIGKSTAVKILAGEITPNLGRHGDEPSWEEVIDQFRGTELQNYLEGVRDGDIDVARKPQYVDQIPESFDGNTRQLLEATDERDALDELVERLSLRPVMEQSIENLSGGELQRVALAATLARDADFYFLDEITPYLDIGQRVTAARLIHELAEEEDRAMLVVEHDLAILDLVADSLHVAYGEPSAYGVVTSPKSVKNGINEYLRGYLDAENMRIRPEAIEFEAHAPRPSTESETLVEYPAMTKSYGEGEFALEVDAGEINRNEVLGIVGPNGIGKSTFAKLLTGELEPDGTDGEADLDVQSEAGDFDLDLDIAYKPQYVEADQPIRVDAFLSSITEDFGSSYWNTEIAQPLQLERIMEQNLTELSGGERQRVAIAATLSKDADLYLLDEPSAHLDVEQRVLATRAVRRYAENHEATVMVIDHDIYTIDLLADRLMVFDGEPAHHGHATDPKEMRAGMNEFLANLDVTFRRDENLGRPRINKPGSQKDKQQKRDGEYYYTQ</sequence>
<evidence type="ECO:0000259" key="4">
    <source>
        <dbReference type="PROSITE" id="PS50893"/>
    </source>
</evidence>
<dbReference type="SUPFAM" id="SSF52540">
    <property type="entry name" value="P-loop containing nucleoside triphosphate hydrolases"/>
    <property type="match status" value="2"/>
</dbReference>
<evidence type="ECO:0000256" key="3">
    <source>
        <dbReference type="SAM" id="MobiDB-lite"/>
    </source>
</evidence>
<dbReference type="CDD" id="cd03236">
    <property type="entry name" value="ABC_RNaseL_inhibitor_domain1"/>
    <property type="match status" value="1"/>
</dbReference>
<dbReference type="PROSITE" id="PS51379">
    <property type="entry name" value="4FE4S_FER_2"/>
    <property type="match status" value="1"/>
</dbReference>
<feature type="domain" description="4Fe-4S ferredoxin-type" evidence="5">
    <location>
        <begin position="55"/>
        <end position="86"/>
    </location>
</feature>
<dbReference type="SMART" id="SM00382">
    <property type="entry name" value="AAA"/>
    <property type="match status" value="2"/>
</dbReference>
<dbReference type="GO" id="GO:0005524">
    <property type="term" value="F:ATP binding"/>
    <property type="evidence" value="ECO:0007669"/>
    <property type="project" value="UniProtKB-KW"/>
</dbReference>
<evidence type="ECO:0000313" key="7">
    <source>
        <dbReference type="Proteomes" id="UP000607197"/>
    </source>
</evidence>